<dbReference type="GO" id="GO:0004386">
    <property type="term" value="F:helicase activity"/>
    <property type="evidence" value="ECO:0007669"/>
    <property type="project" value="UniProtKB-KW"/>
</dbReference>
<accession>A0A2N9X631</accession>
<evidence type="ECO:0000256" key="5">
    <source>
        <dbReference type="HAMAP-Rule" id="MF_00651"/>
    </source>
</evidence>
<dbReference type="EC" id="3.1.-.-" evidence="5"/>
<comment type="function">
    <text evidence="5">Could be a nuclease involved in processing of the 5'-end of pre-16S rRNA.</text>
</comment>
<dbReference type="Pfam" id="PF03652">
    <property type="entry name" value="RuvX"/>
    <property type="match status" value="1"/>
</dbReference>
<dbReference type="InterPro" id="IPR037027">
    <property type="entry name" value="YqgF/RNaseH-like_dom_sf"/>
</dbReference>
<evidence type="ECO:0000256" key="3">
    <source>
        <dbReference type="ARBA" id="ARBA00022722"/>
    </source>
</evidence>
<dbReference type="SMART" id="SM00732">
    <property type="entry name" value="YqgFc"/>
    <property type="match status" value="1"/>
</dbReference>
<dbReference type="Proteomes" id="UP000230202">
    <property type="component" value="Unassembled WGS sequence"/>
</dbReference>
<reference evidence="7" key="1">
    <citation type="journal article" date="2017" name="MBio">
        <title>Type VI secretion-mediated competition in the bee gut microbiome.</title>
        <authorList>
            <person name="Steele M.I."/>
            <person name="Kwong W.K."/>
            <person name="Powell J.E."/>
            <person name="Whiteley M."/>
            <person name="Moran N.A."/>
        </authorList>
    </citation>
    <scope>NUCLEOTIDE SEQUENCE [LARGE SCALE GENOMIC DNA]</scope>
    <source>
        <strain evidence="7">WkB273</strain>
    </source>
</reference>
<dbReference type="PANTHER" id="PTHR33317">
    <property type="entry name" value="POLYNUCLEOTIDYL TRANSFERASE, RIBONUCLEASE H-LIKE SUPERFAMILY PROTEIN"/>
    <property type="match status" value="1"/>
</dbReference>
<protein>
    <recommendedName>
        <fullName evidence="5">Putative pre-16S rRNA nuclease</fullName>
        <ecNumber evidence="5">3.1.-.-</ecNumber>
    </recommendedName>
</protein>
<evidence type="ECO:0000256" key="2">
    <source>
        <dbReference type="ARBA" id="ARBA00022517"/>
    </source>
</evidence>
<name>A0A2N9X631_9NEIS</name>
<dbReference type="GO" id="GO:0000967">
    <property type="term" value="P:rRNA 5'-end processing"/>
    <property type="evidence" value="ECO:0007669"/>
    <property type="project" value="UniProtKB-UniRule"/>
</dbReference>
<feature type="domain" description="YqgF/RNase H-like" evidence="6">
    <location>
        <begin position="12"/>
        <end position="112"/>
    </location>
</feature>
<dbReference type="GO" id="GO:0016788">
    <property type="term" value="F:hydrolase activity, acting on ester bonds"/>
    <property type="evidence" value="ECO:0007669"/>
    <property type="project" value="UniProtKB-UniRule"/>
</dbReference>
<dbReference type="InterPro" id="IPR012337">
    <property type="entry name" value="RNaseH-like_sf"/>
</dbReference>
<proteinExistence type="inferred from homology"/>
<dbReference type="PANTHER" id="PTHR33317:SF4">
    <property type="entry name" value="POLYNUCLEOTIDYL TRANSFERASE, RIBONUCLEASE H-LIKE SUPERFAMILY PROTEIN"/>
    <property type="match status" value="1"/>
</dbReference>
<gene>
    <name evidence="7" type="ORF">BHC54_08935</name>
</gene>
<comment type="similarity">
    <text evidence="5">Belongs to the YqgF HJR family.</text>
</comment>
<organism evidence="7 8">
    <name type="scientific">Snodgrassella alvi</name>
    <dbReference type="NCBI Taxonomy" id="1196083"/>
    <lineage>
        <taxon>Bacteria</taxon>
        <taxon>Pseudomonadati</taxon>
        <taxon>Pseudomonadota</taxon>
        <taxon>Betaproteobacteria</taxon>
        <taxon>Neisseriales</taxon>
        <taxon>Neisseriaceae</taxon>
        <taxon>Snodgrassella</taxon>
    </lineage>
</organism>
<dbReference type="InterPro" id="IPR006641">
    <property type="entry name" value="YqgF/RNaseH-like_dom"/>
</dbReference>
<dbReference type="RefSeq" id="WP_100152522.1">
    <property type="nucleotide sequence ID" value="NZ_MEIL01000029.1"/>
</dbReference>
<sequence>MPNSLLSPLRSGTVLGFDYGLARIGVAVGEAELSTVHPLETITIISNEERFIRIASLIKEWQPKALVVGLPTHADGASDEATAQCRRFGNRLHGRFQLPVYWVDERWTSAVADSLLSEAGIFGKKRKQVLDQVAAQAILTTFFSSGACKAKLVE</sequence>
<dbReference type="HAMAP" id="MF_00651">
    <property type="entry name" value="Nuclease_YqgF"/>
    <property type="match status" value="1"/>
</dbReference>
<dbReference type="Gene3D" id="3.30.420.140">
    <property type="entry name" value="YqgF/RNase H-like domain"/>
    <property type="match status" value="1"/>
</dbReference>
<keyword evidence="3 5" id="KW-0540">Nuclease</keyword>
<evidence type="ECO:0000313" key="8">
    <source>
        <dbReference type="Proteomes" id="UP000230202"/>
    </source>
</evidence>
<comment type="subcellular location">
    <subcellularLocation>
        <location evidence="5">Cytoplasm</location>
    </subcellularLocation>
</comment>
<dbReference type="AlphaFoldDB" id="A0A2N9X631"/>
<dbReference type="CDD" id="cd16964">
    <property type="entry name" value="YqgF"/>
    <property type="match status" value="1"/>
</dbReference>
<evidence type="ECO:0000259" key="6">
    <source>
        <dbReference type="SMART" id="SM00732"/>
    </source>
</evidence>
<keyword evidence="4 5" id="KW-0378">Hydrolase</keyword>
<dbReference type="GO" id="GO:0005829">
    <property type="term" value="C:cytosol"/>
    <property type="evidence" value="ECO:0007669"/>
    <property type="project" value="TreeGrafter"/>
</dbReference>
<keyword evidence="7" id="KW-0547">Nucleotide-binding</keyword>
<comment type="caution">
    <text evidence="7">The sequence shown here is derived from an EMBL/GenBank/DDBJ whole genome shotgun (WGS) entry which is preliminary data.</text>
</comment>
<dbReference type="NCBIfam" id="TIGR00250">
    <property type="entry name" value="RNAse_H_YqgF"/>
    <property type="match status" value="1"/>
</dbReference>
<keyword evidence="2 5" id="KW-0690">Ribosome biogenesis</keyword>
<evidence type="ECO:0000256" key="4">
    <source>
        <dbReference type="ARBA" id="ARBA00022801"/>
    </source>
</evidence>
<dbReference type="SUPFAM" id="SSF53098">
    <property type="entry name" value="Ribonuclease H-like"/>
    <property type="match status" value="1"/>
</dbReference>
<keyword evidence="7" id="KW-0347">Helicase</keyword>
<keyword evidence="8" id="KW-1185">Reference proteome</keyword>
<keyword evidence="1 5" id="KW-0963">Cytoplasm</keyword>
<keyword evidence="7" id="KW-0067">ATP-binding</keyword>
<dbReference type="EMBL" id="MEIL01000029">
    <property type="protein sequence ID" value="PIT38634.1"/>
    <property type="molecule type" value="Genomic_DNA"/>
</dbReference>
<dbReference type="GO" id="GO:0004518">
    <property type="term" value="F:nuclease activity"/>
    <property type="evidence" value="ECO:0007669"/>
    <property type="project" value="UniProtKB-KW"/>
</dbReference>
<evidence type="ECO:0000256" key="1">
    <source>
        <dbReference type="ARBA" id="ARBA00022490"/>
    </source>
</evidence>
<dbReference type="InterPro" id="IPR005227">
    <property type="entry name" value="YqgF"/>
</dbReference>
<evidence type="ECO:0000313" key="7">
    <source>
        <dbReference type="EMBL" id="PIT38634.1"/>
    </source>
</evidence>